<accession>F5ZF81</accession>
<keyword evidence="1" id="KW-0472">Membrane</keyword>
<dbReference type="OrthoDB" id="6386954at2"/>
<dbReference type="eggNOG" id="COG4726">
    <property type="taxonomic scope" value="Bacteria"/>
</dbReference>
<proteinExistence type="predicted"/>
<dbReference type="HOGENOM" id="CLU_1472291_0_0_6"/>
<evidence type="ECO:0000313" key="2">
    <source>
        <dbReference type="EMBL" id="AEF04937.1"/>
    </source>
</evidence>
<feature type="transmembrane region" description="Helical" evidence="1">
    <location>
        <begin position="53"/>
        <end position="72"/>
    </location>
</feature>
<dbReference type="Proteomes" id="UP000000683">
    <property type="component" value="Chromosome"/>
</dbReference>
<protein>
    <submittedName>
        <fullName evidence="2">Type II secretory pathway component</fullName>
    </submittedName>
</protein>
<keyword evidence="1" id="KW-1133">Transmembrane helix</keyword>
<evidence type="ECO:0000256" key="1">
    <source>
        <dbReference type="SAM" id="Phobius"/>
    </source>
</evidence>
<organism evidence="2 3">
    <name type="scientific">Alteromonas naphthalenivorans</name>
    <dbReference type="NCBI Taxonomy" id="715451"/>
    <lineage>
        <taxon>Bacteria</taxon>
        <taxon>Pseudomonadati</taxon>
        <taxon>Pseudomonadota</taxon>
        <taxon>Gammaproteobacteria</taxon>
        <taxon>Alteromonadales</taxon>
        <taxon>Alteromonadaceae</taxon>
        <taxon>Alteromonas/Salinimonas group</taxon>
        <taxon>Alteromonas</taxon>
    </lineage>
</organism>
<dbReference type="EMBL" id="CP002339">
    <property type="protein sequence ID" value="AEF04937.1"/>
    <property type="molecule type" value="Genomic_DNA"/>
</dbReference>
<name>F5ZF81_ALTNA</name>
<keyword evidence="3" id="KW-1185">Reference proteome</keyword>
<dbReference type="RefSeq" id="WP_013785856.1">
    <property type="nucleotide sequence ID" value="NC_015554.1"/>
</dbReference>
<evidence type="ECO:0000313" key="3">
    <source>
        <dbReference type="Proteomes" id="UP000000683"/>
    </source>
</evidence>
<reference evidence="2 3" key="1">
    <citation type="journal article" date="2011" name="J. Bacteriol.">
        <title>Complete genome sequence of the polycyclic aromatic hydrocarbon-degrading bacterium Alteromonas sp. strain SN2.</title>
        <authorList>
            <person name="Jin H.M."/>
            <person name="Jeong H."/>
            <person name="Moon E.J."/>
            <person name="Math R.K."/>
            <person name="Lee K."/>
            <person name="Kim H.J."/>
            <person name="Jeon C.O."/>
            <person name="Oh T.K."/>
            <person name="Kim J.F."/>
        </authorList>
    </citation>
    <scope>NUCLEOTIDE SEQUENCE [LARGE SCALE GENOMIC DNA]</scope>
    <source>
        <strain evidence="3">JCM 17741 / KACC 18427 / KCTC 11700BP / SN2</strain>
    </source>
</reference>
<dbReference type="AlphaFoldDB" id="F5ZF81"/>
<gene>
    <name evidence="2" type="ordered locus">ambt_17160</name>
</gene>
<keyword evidence="1" id="KW-0812">Transmembrane</keyword>
<sequence length="183" mass="19499">MSREPLSQQYLVHKAHKALSRTDRNRVEKTHPSTATLGGSFFTASLKHQRGSMLVTALFIMIVLALLGLTLASSLSSTGNKVAADNLGFRAQLATQAGMEHIKATANPAGATPLSCNGTINSPASFGQVRGFEGCAYQASCQTSTTIIAGVNYYFYRFASTAQCTASELISAHTQTDSMMIEQ</sequence>
<dbReference type="KEGG" id="alt:ambt_17160"/>